<proteinExistence type="predicted"/>
<name>A0ABM6GF16_9BACT</name>
<dbReference type="InterPro" id="IPR041712">
    <property type="entry name" value="DHPS-like_MBL-fold"/>
</dbReference>
<dbReference type="Pfam" id="PF00753">
    <property type="entry name" value="Lactamase_B"/>
    <property type="match status" value="1"/>
</dbReference>
<accession>A0ABM6GF16</accession>
<dbReference type="SMART" id="SM00849">
    <property type="entry name" value="Lactamase_B"/>
    <property type="match status" value="1"/>
</dbReference>
<dbReference type="CDD" id="cd07713">
    <property type="entry name" value="DHPS-like_MBL-fold"/>
    <property type="match status" value="1"/>
</dbReference>
<keyword evidence="3" id="KW-1185">Reference proteome</keyword>
<dbReference type="SUPFAM" id="SSF56281">
    <property type="entry name" value="Metallo-hydrolase/oxidoreductase"/>
    <property type="match status" value="1"/>
</dbReference>
<evidence type="ECO:0000313" key="2">
    <source>
        <dbReference type="EMBL" id="APT74175.1"/>
    </source>
</evidence>
<sequence length="247" mass="27821">MNVKILCNDEAKDGFYEEHGLSILVNDEILFDTGASDVFIKNAKKMKVDLRGIKKIVVSHGHYDHVGGLKYLIGKVNAPVYIHKNAVIPKYSGDRFVGSPFEIENLKLEKKFIKGNIKIDNLYVINNVPLEKNTIDKKYKINGGRDFFHDEINIVIDNILFTGCAHRGIENILKVALKTHAIKYVIGGFHLINASLERIRNIVEIFGKNNLVVIPLHCTGVKAISIMKSILKENCIILKAGDEWDLL</sequence>
<dbReference type="PANTHER" id="PTHR13754">
    <property type="entry name" value="METALLO-BETA-LACTAMASE SUPERFAMILY PROTEIN"/>
    <property type="match status" value="1"/>
</dbReference>
<dbReference type="Proteomes" id="UP000185490">
    <property type="component" value="Chromosome"/>
</dbReference>
<organism evidence="2 3">
    <name type="scientific">Thermosipho melanesiensis</name>
    <dbReference type="NCBI Taxonomy" id="46541"/>
    <lineage>
        <taxon>Bacteria</taxon>
        <taxon>Thermotogati</taxon>
        <taxon>Thermotogota</taxon>
        <taxon>Thermotogae</taxon>
        <taxon>Thermotogales</taxon>
        <taxon>Fervidobacteriaceae</taxon>
        <taxon>Thermosipho</taxon>
    </lineage>
</organism>
<gene>
    <name evidence="2" type="ORF">BW47_06530</name>
</gene>
<dbReference type="RefSeq" id="WP_012057439.1">
    <property type="nucleotide sequence ID" value="NZ_CP007389.1"/>
</dbReference>
<dbReference type="Gene3D" id="3.60.15.10">
    <property type="entry name" value="Ribonuclease Z/Hydroxyacylglutathione hydrolase-like"/>
    <property type="match status" value="1"/>
</dbReference>
<evidence type="ECO:0000259" key="1">
    <source>
        <dbReference type="SMART" id="SM00849"/>
    </source>
</evidence>
<dbReference type="InterPro" id="IPR001279">
    <property type="entry name" value="Metallo-B-lactamas"/>
</dbReference>
<dbReference type="PANTHER" id="PTHR13754:SF13">
    <property type="entry name" value="METALLO-BETA-LACTAMASE SUPERFAMILY PROTEIN (AFU_ORTHOLOGUE AFUA_3G07630)"/>
    <property type="match status" value="1"/>
</dbReference>
<protein>
    <submittedName>
        <fullName evidence="2">Beta-lactamase</fullName>
    </submittedName>
</protein>
<dbReference type="InterPro" id="IPR036866">
    <property type="entry name" value="RibonucZ/Hydroxyglut_hydro"/>
</dbReference>
<feature type="domain" description="Metallo-beta-lactamase" evidence="1">
    <location>
        <begin position="19"/>
        <end position="217"/>
    </location>
</feature>
<reference evidence="2 3" key="1">
    <citation type="submission" date="2014-02" db="EMBL/GenBank/DDBJ databases">
        <title>Diversity of Thermotogales isolates from hydrothermal vents.</title>
        <authorList>
            <person name="Haverkamp T.H.A."/>
            <person name="Lossouarn J."/>
            <person name="Geslin C."/>
            <person name="Nesbo C.L."/>
        </authorList>
    </citation>
    <scope>NUCLEOTIDE SEQUENCE [LARGE SCALE GENOMIC DNA]</scope>
    <source>
        <strain evidence="2 3">431</strain>
    </source>
</reference>
<dbReference type="InterPro" id="IPR052926">
    <property type="entry name" value="Metallo-beta-lactamase_dom"/>
</dbReference>
<dbReference type="EMBL" id="CP007389">
    <property type="protein sequence ID" value="APT74175.1"/>
    <property type="molecule type" value="Genomic_DNA"/>
</dbReference>
<evidence type="ECO:0000313" key="3">
    <source>
        <dbReference type="Proteomes" id="UP000185490"/>
    </source>
</evidence>